<dbReference type="OMA" id="AVCPPYN"/>
<dbReference type="Pfam" id="PF04983">
    <property type="entry name" value="RNA_pol_Rpb1_3"/>
    <property type="match status" value="1"/>
</dbReference>
<evidence type="ECO:0000256" key="1">
    <source>
        <dbReference type="ARBA" id="ARBA00004123"/>
    </source>
</evidence>
<dbReference type="Gene3D" id="4.10.860.120">
    <property type="entry name" value="RNA polymerase II, clamp domain"/>
    <property type="match status" value="1"/>
</dbReference>
<dbReference type="PANTHER" id="PTHR48446">
    <property type="entry name" value="DNA-DIRECTED RNA POLYMERASE SUBUNIT BETA' N-TERMINAL SECTION"/>
    <property type="match status" value="1"/>
</dbReference>
<keyword evidence="15" id="KW-1185">Reference proteome</keyword>
<keyword evidence="10" id="KW-0539">Nucleus</keyword>
<reference evidence="14" key="3">
    <citation type="submission" date="2015-06" db="UniProtKB">
        <authorList>
            <consortium name="EnsemblMetazoa"/>
        </authorList>
    </citation>
    <scope>IDENTIFICATION</scope>
</reference>
<dbReference type="Gene3D" id="1.10.274.100">
    <property type="entry name" value="RNA polymerase Rpb1, domain 3"/>
    <property type="match status" value="1"/>
</dbReference>
<protein>
    <recommendedName>
        <fullName evidence="11">DNA-directed RNA polymerase subunit</fullName>
        <ecNumber evidence="11">2.7.7.6</ecNumber>
    </recommendedName>
</protein>
<comment type="subcellular location">
    <subcellularLocation>
        <location evidence="1">Nucleus</location>
    </subcellularLocation>
</comment>
<evidence type="ECO:0000313" key="15">
    <source>
        <dbReference type="Proteomes" id="UP000014760"/>
    </source>
</evidence>
<dbReference type="EC" id="2.7.7.6" evidence="11"/>
<dbReference type="FunFam" id="1.10.274.100:FF:000003">
    <property type="entry name" value="DNA-directed RNA polymerase subunit"/>
    <property type="match status" value="1"/>
</dbReference>
<dbReference type="InterPro" id="IPR000722">
    <property type="entry name" value="RNA_pol_asu"/>
</dbReference>
<dbReference type="SMART" id="SM00663">
    <property type="entry name" value="RPOLA_N"/>
    <property type="match status" value="1"/>
</dbReference>
<dbReference type="Gene3D" id="1.10.150.390">
    <property type="match status" value="1"/>
</dbReference>
<dbReference type="Pfam" id="PF04998">
    <property type="entry name" value="RNA_pol_Rpb1_5"/>
    <property type="match status" value="1"/>
</dbReference>
<dbReference type="Gene3D" id="3.30.1490.180">
    <property type="entry name" value="RNA polymerase ii"/>
    <property type="match status" value="1"/>
</dbReference>
<dbReference type="EMBL" id="KB293927">
    <property type="protein sequence ID" value="ELU15202.1"/>
    <property type="molecule type" value="Genomic_DNA"/>
</dbReference>
<dbReference type="InterPro" id="IPR035698">
    <property type="entry name" value="RNAP_III_Rpc1_C"/>
</dbReference>
<keyword evidence="4 11" id="KW-0808">Transferase</keyword>
<evidence type="ECO:0000256" key="6">
    <source>
        <dbReference type="ARBA" id="ARBA00022723"/>
    </source>
</evidence>
<accession>R7V9P7</accession>
<evidence type="ECO:0000256" key="3">
    <source>
        <dbReference type="ARBA" id="ARBA00022478"/>
    </source>
</evidence>
<name>R7V9P7_CAPTE</name>
<dbReference type="Gene3D" id="6.20.50.80">
    <property type="match status" value="1"/>
</dbReference>
<dbReference type="InterPro" id="IPR007080">
    <property type="entry name" value="RNA_pol_Rpb1_1"/>
</dbReference>
<dbReference type="InterPro" id="IPR035697">
    <property type="entry name" value="RNAP_III_RPC1_N"/>
</dbReference>
<dbReference type="Gene3D" id="2.40.40.20">
    <property type="match status" value="1"/>
</dbReference>
<evidence type="ECO:0000256" key="9">
    <source>
        <dbReference type="ARBA" id="ARBA00023163"/>
    </source>
</evidence>
<dbReference type="GO" id="GO:0003899">
    <property type="term" value="F:DNA-directed RNA polymerase activity"/>
    <property type="evidence" value="ECO:0007669"/>
    <property type="project" value="UniProtKB-EC"/>
</dbReference>
<sequence>MVKEQFREADVAKKISHVTFGLMSADQMRQLGHIQVVSKNLYSQDGGRKPVSHGGTSEKDNSCETCGKNLAECVGHYGYVDLELPVFHIGYFRATVVILQNICKTCSRVLLQPEQKKQFFESLKRPNMSYLQKKGLRKKIGEKCKKTSICPYCGSINGTVKKCGLLKIVHERYKHNKKKEDAVMSDLVIEFETAMEYNKEIEPLLGKTQEMLNPLIVHNLFKNICEEDIPLLLMSADSCRPEELILTRIIVPPLCIRPSVISDLKAGTNEDDITMKMTEILFLNDVIVKHRASGAKMQMIMEDWDYLQLQVALLFNSETSGIPLHMMPKKPMRGFTQRLKGKQGRFRGNLSGKRVDFSGRTVISPDPNMRIDQVAVPVHVAKILTYPERVNYANLSLMKKLVTNGCDSHPGANFILQRGTNLKKFLKYGNRAKIANELKVGDIVERHLLDRDIVLFNRQPSLHKLSIQAFYAKVMPHRTFRFNECCCNPFNADFDGDEMNLHLPQTEEAKAEAIVLMGSKSNIVTPRNGEPLIAAIQDFITGGYLLTQKDVFFDRAKACQLASAILSQMDRSTKVELPPPCIFKPLKMWSGKQIFSLILRPHQSSNVKINLRTKGKNYTKDEDLCIKDSFVVVHNSDLLAGCMDKGTLGSGSKNNVFYLLLRDYGEEAAAVSLSRLARLCPAYLSNRGFSIGIGDVTPGLGLLQAKQSLLDAGYSKCIEYIQELKENRLKSQPGCSPEETLESMILKELSVIRDHAGNACLRELHKTNSPLTMAVCGSKGSFINISQMIACVGQQAISGKRVPNGFEDRALPHFERHAKDPAARGFVSNSFYSGLTPTEFFFHTMGGREGLVDTAVKTAETGYMQRRLVKSLEDLCSQYDLTVRNSMGEIVQFVFGGDGLDPSCMEGKDKPVDFKRIMEHTQCLHPCQKDRNLNGDQLEKIVKAALDLEEFRDCSGDFRDELLEFVAEFRLQLDTTHNKYKMEQADSPEVLHQLKRVTATQVKEFLVCCRNKFMRAKIEPGTAVGAVAAQSIGEPGTQMTLKTFHFAGVASMNITQGVPRIKEIINASKNISTPIITAHLENDLDPEFARVVKGRIEKTLLGEVSEYIEEVFLPDDCFLLIKLDLDRIRLLKLEVTSDSIKESILTAKLKLKPMNVRVHSNAILCVAPTESAKSSMYYVLQQLKQDLPKVIIKGITSVQRAVIHVDEAKGDSCYKLLVEGNNLQSVIATPGVKANDTKSNNTYEAEKTLGIEAARSTIINEVVYTMVNHGMNIDIRHIMLLADLMTCRGEVLGITRFGLAKMKESVLMLASFEKTADHLYEASYHGQKDAICGVSECIIMGIPMSIGTGLFKLLHKAEKDVSPSRRPLLFDKNEFHLSETQ</sequence>
<keyword evidence="8" id="KW-0460">Magnesium</keyword>
<dbReference type="Gene3D" id="6.10.250.2940">
    <property type="match status" value="1"/>
</dbReference>
<dbReference type="FunFam" id="1.10.150.390:FF:000003">
    <property type="entry name" value="DNA-directed RNA polymerase subunit"/>
    <property type="match status" value="1"/>
</dbReference>
<evidence type="ECO:0000256" key="7">
    <source>
        <dbReference type="ARBA" id="ARBA00022833"/>
    </source>
</evidence>
<reference evidence="15" key="1">
    <citation type="submission" date="2012-12" db="EMBL/GenBank/DDBJ databases">
        <authorList>
            <person name="Hellsten U."/>
            <person name="Grimwood J."/>
            <person name="Chapman J.A."/>
            <person name="Shapiro H."/>
            <person name="Aerts A."/>
            <person name="Otillar R.P."/>
            <person name="Terry A.Y."/>
            <person name="Boore J.L."/>
            <person name="Simakov O."/>
            <person name="Marletaz F."/>
            <person name="Cho S.-J."/>
            <person name="Edsinger-Gonzales E."/>
            <person name="Havlak P."/>
            <person name="Kuo D.-H."/>
            <person name="Larsson T."/>
            <person name="Lv J."/>
            <person name="Arendt D."/>
            <person name="Savage R."/>
            <person name="Osoegawa K."/>
            <person name="de Jong P."/>
            <person name="Lindberg D.R."/>
            <person name="Seaver E.C."/>
            <person name="Weisblat D.A."/>
            <person name="Putnam N.H."/>
            <person name="Grigoriev I.V."/>
            <person name="Rokhsar D.S."/>
        </authorList>
    </citation>
    <scope>NUCLEOTIDE SEQUENCE</scope>
    <source>
        <strain evidence="15">I ESC-2004</strain>
    </source>
</reference>
<dbReference type="InterPro" id="IPR038120">
    <property type="entry name" value="Rpb1_funnel_sf"/>
</dbReference>
<dbReference type="STRING" id="283909.R7V9P7"/>
<evidence type="ECO:0000256" key="11">
    <source>
        <dbReference type="RuleBase" id="RU004279"/>
    </source>
</evidence>
<dbReference type="GO" id="GO:0046872">
    <property type="term" value="F:metal ion binding"/>
    <property type="evidence" value="ECO:0007669"/>
    <property type="project" value="UniProtKB-KW"/>
</dbReference>
<evidence type="ECO:0000313" key="14">
    <source>
        <dbReference type="EnsemblMetazoa" id="CapteP219447"/>
    </source>
</evidence>
<comment type="similarity">
    <text evidence="2 11">Belongs to the RNA polymerase beta' chain family.</text>
</comment>
<keyword evidence="3 11" id="KW-0240">DNA-directed RNA polymerase</keyword>
<dbReference type="GO" id="GO:0006351">
    <property type="term" value="P:DNA-templated transcription"/>
    <property type="evidence" value="ECO:0007669"/>
    <property type="project" value="InterPro"/>
</dbReference>
<comment type="function">
    <text evidence="11">DNA-dependent RNA polymerase catalyzes the transcription of DNA into RNA using the four ribonucleoside triphosphates as substrates.</text>
</comment>
<keyword evidence="5 11" id="KW-0548">Nucleotidyltransferase</keyword>
<dbReference type="Gene3D" id="1.10.132.30">
    <property type="match status" value="1"/>
</dbReference>
<dbReference type="EnsemblMetazoa" id="CapteT219447">
    <property type="protein sequence ID" value="CapteP219447"/>
    <property type="gene ID" value="CapteG219447"/>
</dbReference>
<dbReference type="SUPFAM" id="SSF64484">
    <property type="entry name" value="beta and beta-prime subunits of DNA dependent RNA-polymerase"/>
    <property type="match status" value="1"/>
</dbReference>
<dbReference type="FunFam" id="1.10.132.30:FF:000001">
    <property type="entry name" value="DNA-directed RNA polymerase subunit"/>
    <property type="match status" value="1"/>
</dbReference>
<keyword evidence="9 11" id="KW-0804">Transcription</keyword>
<dbReference type="InterPro" id="IPR042102">
    <property type="entry name" value="RNA_pol_Rpb1_3_sf"/>
</dbReference>
<dbReference type="FunFam" id="3.30.1490.180:FF:000002">
    <property type="entry name" value="DNA-directed RNA polymerase subunit"/>
    <property type="match status" value="1"/>
</dbReference>
<dbReference type="InterPro" id="IPR015700">
    <property type="entry name" value="RPC1"/>
</dbReference>
<dbReference type="GO" id="GO:0003677">
    <property type="term" value="F:DNA binding"/>
    <property type="evidence" value="ECO:0007669"/>
    <property type="project" value="InterPro"/>
</dbReference>
<gene>
    <name evidence="13" type="ORF">CAPTEDRAFT_219447</name>
</gene>
<organism evidence="13">
    <name type="scientific">Capitella teleta</name>
    <name type="common">Polychaete worm</name>
    <dbReference type="NCBI Taxonomy" id="283909"/>
    <lineage>
        <taxon>Eukaryota</taxon>
        <taxon>Metazoa</taxon>
        <taxon>Spiralia</taxon>
        <taxon>Lophotrochozoa</taxon>
        <taxon>Annelida</taxon>
        <taxon>Polychaeta</taxon>
        <taxon>Sedentaria</taxon>
        <taxon>Scolecida</taxon>
        <taxon>Capitellidae</taxon>
        <taxon>Capitella</taxon>
    </lineage>
</organism>
<dbReference type="InterPro" id="IPR007081">
    <property type="entry name" value="RNA_pol_Rpb1_5"/>
</dbReference>
<dbReference type="EMBL" id="AMQN01004601">
    <property type="status" value="NOT_ANNOTATED_CDS"/>
    <property type="molecule type" value="Genomic_DNA"/>
</dbReference>
<dbReference type="FunCoup" id="R7V9P7">
    <property type="interactions" value="1995"/>
</dbReference>
<dbReference type="FunFam" id="4.10.860.120:FF:000004">
    <property type="entry name" value="DNA-directed RNA polymerase subunit"/>
    <property type="match status" value="1"/>
</dbReference>
<dbReference type="Pfam" id="PF05000">
    <property type="entry name" value="RNA_pol_Rpb1_4"/>
    <property type="match status" value="1"/>
</dbReference>
<reference evidence="13 15" key="2">
    <citation type="journal article" date="2013" name="Nature">
        <title>Insights into bilaterian evolution from three spiralian genomes.</title>
        <authorList>
            <person name="Simakov O."/>
            <person name="Marletaz F."/>
            <person name="Cho S.J."/>
            <person name="Edsinger-Gonzales E."/>
            <person name="Havlak P."/>
            <person name="Hellsten U."/>
            <person name="Kuo D.H."/>
            <person name="Larsson T."/>
            <person name="Lv J."/>
            <person name="Arendt D."/>
            <person name="Savage R."/>
            <person name="Osoegawa K."/>
            <person name="de Jong P."/>
            <person name="Grimwood J."/>
            <person name="Chapman J.A."/>
            <person name="Shapiro H."/>
            <person name="Aerts A."/>
            <person name="Otillar R.P."/>
            <person name="Terry A.Y."/>
            <person name="Boore J.L."/>
            <person name="Grigoriev I.V."/>
            <person name="Lindberg D.R."/>
            <person name="Seaver E.C."/>
            <person name="Weisblat D.A."/>
            <person name="Putnam N.H."/>
            <person name="Rokhsar D.S."/>
        </authorList>
    </citation>
    <scope>NUCLEOTIDE SEQUENCE</scope>
    <source>
        <strain evidence="13 15">I ESC-2004</strain>
    </source>
</reference>
<dbReference type="Pfam" id="PF00623">
    <property type="entry name" value="RNA_pol_Rpb1_2"/>
    <property type="match status" value="1"/>
</dbReference>
<evidence type="ECO:0000256" key="2">
    <source>
        <dbReference type="ARBA" id="ARBA00006460"/>
    </source>
</evidence>
<evidence type="ECO:0000256" key="4">
    <source>
        <dbReference type="ARBA" id="ARBA00022679"/>
    </source>
</evidence>
<dbReference type="OrthoDB" id="270392at2759"/>
<dbReference type="GO" id="GO:0005654">
    <property type="term" value="C:nucleoplasm"/>
    <property type="evidence" value="ECO:0007669"/>
    <property type="project" value="UniProtKB-ARBA"/>
</dbReference>
<dbReference type="CDD" id="cd02583">
    <property type="entry name" value="RNAP_III_RPC1_N"/>
    <property type="match status" value="1"/>
</dbReference>
<evidence type="ECO:0000256" key="5">
    <source>
        <dbReference type="ARBA" id="ARBA00022695"/>
    </source>
</evidence>
<evidence type="ECO:0000259" key="12">
    <source>
        <dbReference type="SMART" id="SM00663"/>
    </source>
</evidence>
<dbReference type="EMBL" id="AMQN01004600">
    <property type="status" value="NOT_ANNOTATED_CDS"/>
    <property type="molecule type" value="Genomic_DNA"/>
</dbReference>
<dbReference type="HOGENOM" id="CLU_000487_3_0_1"/>
<comment type="catalytic activity">
    <reaction evidence="11">
        <text>RNA(n) + a ribonucleoside 5'-triphosphate = RNA(n+1) + diphosphate</text>
        <dbReference type="Rhea" id="RHEA:21248"/>
        <dbReference type="Rhea" id="RHEA-COMP:14527"/>
        <dbReference type="Rhea" id="RHEA-COMP:17342"/>
        <dbReference type="ChEBI" id="CHEBI:33019"/>
        <dbReference type="ChEBI" id="CHEBI:61557"/>
        <dbReference type="ChEBI" id="CHEBI:140395"/>
        <dbReference type="EC" id="2.7.7.6"/>
    </reaction>
</comment>
<keyword evidence="7" id="KW-0862">Zinc</keyword>
<dbReference type="NCBIfam" id="NF006336">
    <property type="entry name" value="PRK08566.1"/>
    <property type="match status" value="1"/>
</dbReference>
<feature type="domain" description="RNA polymerase N-terminal" evidence="12">
    <location>
        <begin position="242"/>
        <end position="547"/>
    </location>
</feature>
<evidence type="ECO:0000256" key="8">
    <source>
        <dbReference type="ARBA" id="ARBA00022842"/>
    </source>
</evidence>
<dbReference type="Proteomes" id="UP000014760">
    <property type="component" value="Unassembled WGS sequence"/>
</dbReference>
<proteinExistence type="inferred from homology"/>
<dbReference type="InterPro" id="IPR007066">
    <property type="entry name" value="RNA_pol_Rpb1_3"/>
</dbReference>
<dbReference type="GO" id="GO:0000428">
    <property type="term" value="C:DNA-directed RNA polymerase complex"/>
    <property type="evidence" value="ECO:0007669"/>
    <property type="project" value="UniProtKB-KW"/>
</dbReference>
<dbReference type="FunFam" id="2.40.40.20:FF:000019">
    <property type="entry name" value="DNA-directed RNA polymerase II subunit RPB1"/>
    <property type="match status" value="1"/>
</dbReference>
<evidence type="ECO:0000256" key="10">
    <source>
        <dbReference type="ARBA" id="ARBA00023242"/>
    </source>
</evidence>
<dbReference type="InterPro" id="IPR044893">
    <property type="entry name" value="RNA_pol_Rpb1_clamp_domain"/>
</dbReference>
<dbReference type="Pfam" id="PF04997">
    <property type="entry name" value="RNA_pol_Rpb1_1"/>
    <property type="match status" value="1"/>
</dbReference>
<dbReference type="PANTHER" id="PTHR48446:SF1">
    <property type="entry name" value="DNA-DIRECTED RNA POLYMERASE SUBUNIT BETA' N-TERMINAL SECTION"/>
    <property type="match status" value="1"/>
</dbReference>
<dbReference type="InterPro" id="IPR006592">
    <property type="entry name" value="RNA_pol_N"/>
</dbReference>
<dbReference type="InterPro" id="IPR007083">
    <property type="entry name" value="RNA_pol_Rpb1_4"/>
</dbReference>
<dbReference type="CDD" id="cd02736">
    <property type="entry name" value="RNAP_III_Rpc1_C"/>
    <property type="match status" value="1"/>
</dbReference>
<keyword evidence="6" id="KW-0479">Metal-binding</keyword>
<evidence type="ECO:0000313" key="13">
    <source>
        <dbReference type="EMBL" id="ELU15202.1"/>
    </source>
</evidence>